<sequence length="170" mass="18136">MLKLQCLIFYYFLCQIGAQNIELTTVILPVTTTNNSSPAPTASSSASNSTQNGLTSLLPLNLTTTQIPTISAITANTTLNSLGTTLNASATSSLPTDLPRTSTTVLPTQIPGNITTPPPLPTPAPQSASFNWALFIGGFVLCVSTLCLCLFGYRMFIHRVEENVAYSYTR</sequence>
<keyword evidence="2" id="KW-0812">Transmembrane</keyword>
<proteinExistence type="predicted"/>
<organism evidence="4 5">
    <name type="scientific">Mesorhabditis spiculigera</name>
    <dbReference type="NCBI Taxonomy" id="96644"/>
    <lineage>
        <taxon>Eukaryota</taxon>
        <taxon>Metazoa</taxon>
        <taxon>Ecdysozoa</taxon>
        <taxon>Nematoda</taxon>
        <taxon>Chromadorea</taxon>
        <taxon>Rhabditida</taxon>
        <taxon>Rhabditina</taxon>
        <taxon>Rhabditomorpha</taxon>
        <taxon>Rhabditoidea</taxon>
        <taxon>Rhabditidae</taxon>
        <taxon>Mesorhabditinae</taxon>
        <taxon>Mesorhabditis</taxon>
    </lineage>
</organism>
<keyword evidence="5" id="KW-1185">Reference proteome</keyword>
<name>A0AA36CWC0_9BILA</name>
<dbReference type="Proteomes" id="UP001177023">
    <property type="component" value="Unassembled WGS sequence"/>
</dbReference>
<evidence type="ECO:0000256" key="1">
    <source>
        <dbReference type="SAM" id="MobiDB-lite"/>
    </source>
</evidence>
<evidence type="ECO:0000256" key="3">
    <source>
        <dbReference type="SAM" id="SignalP"/>
    </source>
</evidence>
<evidence type="ECO:0000256" key="2">
    <source>
        <dbReference type="SAM" id="Phobius"/>
    </source>
</evidence>
<feature type="chain" id="PRO_5041297273" evidence="3">
    <location>
        <begin position="19"/>
        <end position="170"/>
    </location>
</feature>
<evidence type="ECO:0000313" key="5">
    <source>
        <dbReference type="Proteomes" id="UP001177023"/>
    </source>
</evidence>
<evidence type="ECO:0000313" key="4">
    <source>
        <dbReference type="EMBL" id="CAJ0575560.1"/>
    </source>
</evidence>
<comment type="caution">
    <text evidence="4">The sequence shown here is derived from an EMBL/GenBank/DDBJ whole genome shotgun (WGS) entry which is preliminary data.</text>
</comment>
<keyword evidence="2" id="KW-0472">Membrane</keyword>
<protein>
    <submittedName>
        <fullName evidence="4">Uncharacterized protein</fullName>
    </submittedName>
</protein>
<gene>
    <name evidence="4" type="ORF">MSPICULIGERA_LOCUS13870</name>
</gene>
<keyword evidence="3" id="KW-0732">Signal</keyword>
<feature type="non-terminal residue" evidence="4">
    <location>
        <position position="1"/>
    </location>
</feature>
<feature type="transmembrane region" description="Helical" evidence="2">
    <location>
        <begin position="132"/>
        <end position="153"/>
    </location>
</feature>
<reference evidence="4" key="1">
    <citation type="submission" date="2023-06" db="EMBL/GenBank/DDBJ databases">
        <authorList>
            <person name="Delattre M."/>
        </authorList>
    </citation>
    <scope>NUCLEOTIDE SEQUENCE</scope>
    <source>
        <strain evidence="4">AF72</strain>
    </source>
</reference>
<dbReference type="AlphaFoldDB" id="A0AA36CWC0"/>
<accession>A0AA36CWC0</accession>
<keyword evidence="2" id="KW-1133">Transmembrane helix</keyword>
<dbReference type="EMBL" id="CATQJA010002639">
    <property type="protein sequence ID" value="CAJ0575560.1"/>
    <property type="molecule type" value="Genomic_DNA"/>
</dbReference>
<feature type="signal peptide" evidence="3">
    <location>
        <begin position="1"/>
        <end position="18"/>
    </location>
</feature>
<feature type="region of interest" description="Disordered" evidence="1">
    <location>
        <begin position="93"/>
        <end position="112"/>
    </location>
</feature>